<evidence type="ECO:0000259" key="6">
    <source>
        <dbReference type="PROSITE" id="PS50850"/>
    </source>
</evidence>
<feature type="transmembrane region" description="Helical" evidence="5">
    <location>
        <begin position="250"/>
        <end position="271"/>
    </location>
</feature>
<dbReference type="CDD" id="cd17393">
    <property type="entry name" value="MFS_MosC_like"/>
    <property type="match status" value="1"/>
</dbReference>
<name>A0A853A1D6_9ACTN</name>
<accession>A0A853A1D6</accession>
<dbReference type="Pfam" id="PF07690">
    <property type="entry name" value="MFS_1"/>
    <property type="match status" value="1"/>
</dbReference>
<evidence type="ECO:0000256" key="4">
    <source>
        <dbReference type="ARBA" id="ARBA00023136"/>
    </source>
</evidence>
<evidence type="ECO:0000256" key="5">
    <source>
        <dbReference type="SAM" id="Phobius"/>
    </source>
</evidence>
<dbReference type="PANTHER" id="PTHR23514">
    <property type="entry name" value="BYPASS OF STOP CODON PROTEIN 6"/>
    <property type="match status" value="1"/>
</dbReference>
<comment type="caution">
    <text evidence="7">The sequence shown here is derived from an EMBL/GenBank/DDBJ whole genome shotgun (WGS) entry which is preliminary data.</text>
</comment>
<feature type="domain" description="Major facilitator superfamily (MFS) profile" evidence="6">
    <location>
        <begin position="15"/>
        <end position="394"/>
    </location>
</feature>
<keyword evidence="8" id="KW-1185">Reference proteome</keyword>
<reference evidence="7 8" key="1">
    <citation type="submission" date="2020-07" db="EMBL/GenBank/DDBJ databases">
        <title>Sequencing the genomes of 1000 actinobacteria strains.</title>
        <authorList>
            <person name="Klenk H.-P."/>
        </authorList>
    </citation>
    <scope>NUCLEOTIDE SEQUENCE [LARGE SCALE GENOMIC DNA]</scope>
    <source>
        <strain evidence="7 8">DSM 42178</strain>
    </source>
</reference>
<dbReference type="InterPro" id="IPR020846">
    <property type="entry name" value="MFS_dom"/>
</dbReference>
<feature type="transmembrane region" description="Helical" evidence="5">
    <location>
        <begin position="104"/>
        <end position="123"/>
    </location>
</feature>
<organism evidence="7 8">
    <name type="scientific">Allostreptomyces psammosilenae</name>
    <dbReference type="NCBI Taxonomy" id="1892865"/>
    <lineage>
        <taxon>Bacteria</taxon>
        <taxon>Bacillati</taxon>
        <taxon>Actinomycetota</taxon>
        <taxon>Actinomycetes</taxon>
        <taxon>Kitasatosporales</taxon>
        <taxon>Streptomycetaceae</taxon>
        <taxon>Allostreptomyces</taxon>
    </lineage>
</organism>
<dbReference type="GO" id="GO:0022857">
    <property type="term" value="F:transmembrane transporter activity"/>
    <property type="evidence" value="ECO:0007669"/>
    <property type="project" value="InterPro"/>
</dbReference>
<dbReference type="GO" id="GO:0005886">
    <property type="term" value="C:plasma membrane"/>
    <property type="evidence" value="ECO:0007669"/>
    <property type="project" value="UniProtKB-SubCell"/>
</dbReference>
<comment type="subcellular location">
    <subcellularLocation>
        <location evidence="1">Cell membrane</location>
        <topology evidence="1">Multi-pass membrane protein</topology>
    </subcellularLocation>
</comment>
<dbReference type="InterPro" id="IPR011701">
    <property type="entry name" value="MFS"/>
</dbReference>
<keyword evidence="2 5" id="KW-0812">Transmembrane</keyword>
<dbReference type="InterPro" id="IPR051788">
    <property type="entry name" value="MFS_Transporter"/>
</dbReference>
<feature type="transmembrane region" description="Helical" evidence="5">
    <location>
        <begin position="211"/>
        <end position="230"/>
    </location>
</feature>
<dbReference type="Gene3D" id="1.20.1250.20">
    <property type="entry name" value="MFS general substrate transporter like domains"/>
    <property type="match status" value="1"/>
</dbReference>
<dbReference type="RefSeq" id="WP_179817071.1">
    <property type="nucleotide sequence ID" value="NZ_JACBZD010000002.1"/>
</dbReference>
<sequence length="422" mass="42464">MKLDTSRATPRVRHARRAITLTSFIHSAVYTSWVARIPQVQDALGLSTAELSEAFLGLTFGPLLSIPLVGWATHRYGSRVAVRLTLLASCVTLGLPALAGNLATLFVCLALFSAATAGLSMALNAHGVTVQAHYRRPMFATVHAANSFGGVLGSVAGAIAAAASVPPATHLGCAAALCTVVGIVSTRWLLPGASDRGVDRRPRGLSLPDRQTLTGPLLGLGMLALCVIVVESAVTNWSAIYLSDGLGAGTAVASAGFIVFASAMATGRMFADRVGARFGTVRTVRTAATVAALTLITTVTIGHPVAAIIGLAVLGAGLSALVPATMRAAGELPDVPRAGGIAAVSTAGYLGGLAGPASFGFTAGVVGLSGAFAGMALLVLLAAGLAGILAVARASVPTAGGVPEQQIRAGNVEPPREHHPGR</sequence>
<evidence type="ECO:0000256" key="3">
    <source>
        <dbReference type="ARBA" id="ARBA00022989"/>
    </source>
</evidence>
<dbReference type="InterPro" id="IPR036259">
    <property type="entry name" value="MFS_trans_sf"/>
</dbReference>
<evidence type="ECO:0000256" key="2">
    <source>
        <dbReference type="ARBA" id="ARBA00022692"/>
    </source>
</evidence>
<dbReference type="EMBL" id="JACBZD010000002">
    <property type="protein sequence ID" value="NYI08215.1"/>
    <property type="molecule type" value="Genomic_DNA"/>
</dbReference>
<dbReference type="SUPFAM" id="SSF103473">
    <property type="entry name" value="MFS general substrate transporter"/>
    <property type="match status" value="1"/>
</dbReference>
<evidence type="ECO:0000313" key="8">
    <source>
        <dbReference type="Proteomes" id="UP000567795"/>
    </source>
</evidence>
<evidence type="ECO:0000313" key="7">
    <source>
        <dbReference type="EMBL" id="NYI08215.1"/>
    </source>
</evidence>
<keyword evidence="3 5" id="KW-1133">Transmembrane helix</keyword>
<dbReference type="Proteomes" id="UP000567795">
    <property type="component" value="Unassembled WGS sequence"/>
</dbReference>
<dbReference type="PANTHER" id="PTHR23514:SF13">
    <property type="entry name" value="INNER MEMBRANE PROTEIN YBJJ"/>
    <property type="match status" value="1"/>
</dbReference>
<feature type="transmembrane region" description="Helical" evidence="5">
    <location>
        <begin position="80"/>
        <end position="98"/>
    </location>
</feature>
<proteinExistence type="predicted"/>
<gene>
    <name evidence="7" type="ORF">FHU37_005244</name>
</gene>
<feature type="transmembrane region" description="Helical" evidence="5">
    <location>
        <begin position="371"/>
        <end position="392"/>
    </location>
</feature>
<feature type="transmembrane region" description="Helical" evidence="5">
    <location>
        <begin position="55"/>
        <end position="73"/>
    </location>
</feature>
<evidence type="ECO:0000256" key="1">
    <source>
        <dbReference type="ARBA" id="ARBA00004651"/>
    </source>
</evidence>
<keyword evidence="4 5" id="KW-0472">Membrane</keyword>
<dbReference type="PROSITE" id="PS50850">
    <property type="entry name" value="MFS"/>
    <property type="match status" value="1"/>
</dbReference>
<protein>
    <submittedName>
        <fullName evidence="7">MFS family permease</fullName>
    </submittedName>
</protein>
<feature type="transmembrane region" description="Helical" evidence="5">
    <location>
        <begin position="338"/>
        <end position="359"/>
    </location>
</feature>
<dbReference type="AlphaFoldDB" id="A0A853A1D6"/>
<feature type="transmembrane region" description="Helical" evidence="5">
    <location>
        <begin position="169"/>
        <end position="190"/>
    </location>
</feature>
<feature type="transmembrane region" description="Helical" evidence="5">
    <location>
        <begin position="144"/>
        <end position="163"/>
    </location>
</feature>
<feature type="transmembrane region" description="Helical" evidence="5">
    <location>
        <begin position="18"/>
        <end position="35"/>
    </location>
</feature>